<protein>
    <submittedName>
        <fullName evidence="2">Uncharacterized protein</fullName>
    </submittedName>
</protein>
<proteinExistence type="predicted"/>
<sequence length="145" mass="16782">MDAFIGKLETIKRIRTQGPIERLIKQVVFSLFALFTILYLIQESKKGMFKLKRAQNKYQRILMLTSFLGFLIFISIQLFKPPLQCSPHPEPTQLPHETLAITGKPGKFHFALIVSILVKNSIIGILISLPLKILSQRYYMFYKLI</sequence>
<dbReference type="AlphaFoldDB" id="A0A8J8NM52"/>
<feature type="transmembrane region" description="Helical" evidence="1">
    <location>
        <begin position="23"/>
        <end position="41"/>
    </location>
</feature>
<evidence type="ECO:0000256" key="1">
    <source>
        <dbReference type="SAM" id="Phobius"/>
    </source>
</evidence>
<evidence type="ECO:0000313" key="3">
    <source>
        <dbReference type="Proteomes" id="UP000785679"/>
    </source>
</evidence>
<keyword evidence="1" id="KW-0812">Transmembrane</keyword>
<keyword evidence="1" id="KW-0472">Membrane</keyword>
<gene>
    <name evidence="2" type="ORF">FGO68_gene7268</name>
</gene>
<feature type="transmembrane region" description="Helical" evidence="1">
    <location>
        <begin position="108"/>
        <end position="131"/>
    </location>
</feature>
<evidence type="ECO:0000313" key="2">
    <source>
        <dbReference type="EMBL" id="TNV77772.1"/>
    </source>
</evidence>
<reference evidence="2" key="1">
    <citation type="submission" date="2019-06" db="EMBL/GenBank/DDBJ databases">
        <authorList>
            <person name="Zheng W."/>
        </authorList>
    </citation>
    <scope>NUCLEOTIDE SEQUENCE</scope>
    <source>
        <strain evidence="2">QDHG01</strain>
    </source>
</reference>
<feature type="transmembrane region" description="Helical" evidence="1">
    <location>
        <begin position="61"/>
        <end position="79"/>
    </location>
</feature>
<name>A0A8J8NM52_HALGN</name>
<comment type="caution">
    <text evidence="2">The sequence shown here is derived from an EMBL/GenBank/DDBJ whole genome shotgun (WGS) entry which is preliminary data.</text>
</comment>
<dbReference type="EMBL" id="RRYP01011376">
    <property type="protein sequence ID" value="TNV77772.1"/>
    <property type="molecule type" value="Genomic_DNA"/>
</dbReference>
<organism evidence="2 3">
    <name type="scientific">Halteria grandinella</name>
    <dbReference type="NCBI Taxonomy" id="5974"/>
    <lineage>
        <taxon>Eukaryota</taxon>
        <taxon>Sar</taxon>
        <taxon>Alveolata</taxon>
        <taxon>Ciliophora</taxon>
        <taxon>Intramacronucleata</taxon>
        <taxon>Spirotrichea</taxon>
        <taxon>Stichotrichia</taxon>
        <taxon>Sporadotrichida</taxon>
        <taxon>Halteriidae</taxon>
        <taxon>Halteria</taxon>
    </lineage>
</organism>
<dbReference type="Proteomes" id="UP000785679">
    <property type="component" value="Unassembled WGS sequence"/>
</dbReference>
<accession>A0A8J8NM52</accession>
<keyword evidence="1" id="KW-1133">Transmembrane helix</keyword>
<keyword evidence="3" id="KW-1185">Reference proteome</keyword>